<evidence type="ECO:0000259" key="4">
    <source>
        <dbReference type="Pfam" id="PF15739"/>
    </source>
</evidence>
<accession>A0A0L0S202</accession>
<sequence length="368" mass="38764">MTSSTPNWHVRQWRDLARGPEYLPPHLTVSTARAASPPRVTAAAVLAGPKSDWRGSDTAPPRSTVPLTRLLDAVEDAQRSDVRARVSGHLNHDKVFLPLRTVPVAAATAAPAASSESRPVPPIAPKSAGADPGAADGVATAAARPAAASPPGNAPPAPDVALVGTASALVRSMRPDRAAALLHRLNEELGHETALLARVHVASRCFNQVIQEFKSFSPLLSAIKSVYDQVTDQYEHDLSDLDQLKRQLLAAAALHQDKAAEHRAWRSKYRAAAAERDKLARQVAALTAQLQTLQVVPEDVLETDPDIGSDEARPGHDGATLLDDGAEGMEGRDAEDAGPPEVLTDLGDVEAAAYRDDGGEPGLVGAVN</sequence>
<dbReference type="InterPro" id="IPR032755">
    <property type="entry name" value="TSNAXIP1_N"/>
</dbReference>
<evidence type="ECO:0000256" key="3">
    <source>
        <dbReference type="SAM" id="MobiDB-lite"/>
    </source>
</evidence>
<gene>
    <name evidence="5" type="ORF">AMAG_02244</name>
</gene>
<feature type="compositionally biased region" description="Low complexity" evidence="3">
    <location>
        <begin position="125"/>
        <end position="151"/>
    </location>
</feature>
<dbReference type="Pfam" id="PF15739">
    <property type="entry name" value="TSNAXIP1_N"/>
    <property type="match status" value="1"/>
</dbReference>
<evidence type="ECO:0000313" key="5">
    <source>
        <dbReference type="EMBL" id="KNE56435.1"/>
    </source>
</evidence>
<dbReference type="AlphaFoldDB" id="A0A0L0S202"/>
<keyword evidence="6" id="KW-1185">Reference proteome</keyword>
<evidence type="ECO:0000256" key="1">
    <source>
        <dbReference type="ARBA" id="ARBA00023054"/>
    </source>
</evidence>
<feature type="region of interest" description="Disordered" evidence="3">
    <location>
        <begin position="110"/>
        <end position="158"/>
    </location>
</feature>
<dbReference type="EMBL" id="GG745330">
    <property type="protein sequence ID" value="KNE56435.1"/>
    <property type="molecule type" value="Genomic_DNA"/>
</dbReference>
<organism evidence="5 6">
    <name type="scientific">Allomyces macrogynus (strain ATCC 38327)</name>
    <name type="common">Allomyces javanicus var. macrogynus</name>
    <dbReference type="NCBI Taxonomy" id="578462"/>
    <lineage>
        <taxon>Eukaryota</taxon>
        <taxon>Fungi</taxon>
        <taxon>Fungi incertae sedis</taxon>
        <taxon>Blastocladiomycota</taxon>
        <taxon>Blastocladiomycetes</taxon>
        <taxon>Blastocladiales</taxon>
        <taxon>Blastocladiaceae</taxon>
        <taxon>Allomyces</taxon>
    </lineage>
</organism>
<evidence type="ECO:0000313" key="6">
    <source>
        <dbReference type="Proteomes" id="UP000054350"/>
    </source>
</evidence>
<dbReference type="OrthoDB" id="261426at2759"/>
<proteinExistence type="predicted"/>
<name>A0A0L0S202_ALLM3</name>
<reference evidence="5 6" key="1">
    <citation type="submission" date="2009-11" db="EMBL/GenBank/DDBJ databases">
        <title>Annotation of Allomyces macrogynus ATCC 38327.</title>
        <authorList>
            <consortium name="The Broad Institute Genome Sequencing Platform"/>
            <person name="Russ C."/>
            <person name="Cuomo C."/>
            <person name="Burger G."/>
            <person name="Gray M.W."/>
            <person name="Holland P.W.H."/>
            <person name="King N."/>
            <person name="Lang F.B.F."/>
            <person name="Roger A.J."/>
            <person name="Ruiz-Trillo I."/>
            <person name="Young S.K."/>
            <person name="Zeng Q."/>
            <person name="Gargeya S."/>
            <person name="Fitzgerald M."/>
            <person name="Haas B."/>
            <person name="Abouelleil A."/>
            <person name="Alvarado L."/>
            <person name="Arachchi H.M."/>
            <person name="Berlin A."/>
            <person name="Chapman S.B."/>
            <person name="Gearin G."/>
            <person name="Goldberg J."/>
            <person name="Griggs A."/>
            <person name="Gujja S."/>
            <person name="Hansen M."/>
            <person name="Heiman D."/>
            <person name="Howarth C."/>
            <person name="Larimer J."/>
            <person name="Lui A."/>
            <person name="MacDonald P.J.P."/>
            <person name="McCowen C."/>
            <person name="Montmayeur A."/>
            <person name="Murphy C."/>
            <person name="Neiman D."/>
            <person name="Pearson M."/>
            <person name="Priest M."/>
            <person name="Roberts A."/>
            <person name="Saif S."/>
            <person name="Shea T."/>
            <person name="Sisk P."/>
            <person name="Stolte C."/>
            <person name="Sykes S."/>
            <person name="Wortman J."/>
            <person name="Nusbaum C."/>
            <person name="Birren B."/>
        </authorList>
    </citation>
    <scope>NUCLEOTIDE SEQUENCE [LARGE SCALE GENOMIC DNA]</scope>
    <source>
        <strain evidence="5 6">ATCC 38327</strain>
    </source>
</reference>
<dbReference type="Proteomes" id="UP000054350">
    <property type="component" value="Unassembled WGS sequence"/>
</dbReference>
<dbReference type="VEuPathDB" id="FungiDB:AMAG_02244"/>
<keyword evidence="1 2" id="KW-0175">Coiled coil</keyword>
<protein>
    <recommendedName>
        <fullName evidence="4">Translin-associated factor X-interacting protein 1 N-terminal domain-containing protein</fullName>
    </recommendedName>
</protein>
<feature type="coiled-coil region" evidence="2">
    <location>
        <begin position="227"/>
        <end position="296"/>
    </location>
</feature>
<feature type="domain" description="Translin-associated factor X-interacting protein 1 N-terminal" evidence="4">
    <location>
        <begin position="196"/>
        <end position="280"/>
    </location>
</feature>
<feature type="region of interest" description="Disordered" evidence="3">
    <location>
        <begin position="303"/>
        <end position="368"/>
    </location>
</feature>
<reference evidence="6" key="2">
    <citation type="submission" date="2009-11" db="EMBL/GenBank/DDBJ databases">
        <title>The Genome Sequence of Allomyces macrogynus strain ATCC 38327.</title>
        <authorList>
            <consortium name="The Broad Institute Genome Sequencing Platform"/>
            <person name="Russ C."/>
            <person name="Cuomo C."/>
            <person name="Shea T."/>
            <person name="Young S.K."/>
            <person name="Zeng Q."/>
            <person name="Koehrsen M."/>
            <person name="Haas B."/>
            <person name="Borodovsky M."/>
            <person name="Guigo R."/>
            <person name="Alvarado L."/>
            <person name="Berlin A."/>
            <person name="Borenstein D."/>
            <person name="Chen Z."/>
            <person name="Engels R."/>
            <person name="Freedman E."/>
            <person name="Gellesch M."/>
            <person name="Goldberg J."/>
            <person name="Griggs A."/>
            <person name="Gujja S."/>
            <person name="Heiman D."/>
            <person name="Hepburn T."/>
            <person name="Howarth C."/>
            <person name="Jen D."/>
            <person name="Larson L."/>
            <person name="Lewis B."/>
            <person name="Mehta T."/>
            <person name="Park D."/>
            <person name="Pearson M."/>
            <person name="Roberts A."/>
            <person name="Saif S."/>
            <person name="Shenoy N."/>
            <person name="Sisk P."/>
            <person name="Stolte C."/>
            <person name="Sykes S."/>
            <person name="Walk T."/>
            <person name="White J."/>
            <person name="Yandava C."/>
            <person name="Burger G."/>
            <person name="Gray M.W."/>
            <person name="Holland P.W.H."/>
            <person name="King N."/>
            <person name="Lang F.B.F."/>
            <person name="Roger A.J."/>
            <person name="Ruiz-Trillo I."/>
            <person name="Lander E."/>
            <person name="Nusbaum C."/>
        </authorList>
    </citation>
    <scope>NUCLEOTIDE SEQUENCE [LARGE SCALE GENOMIC DNA]</scope>
    <source>
        <strain evidence="6">ATCC 38327</strain>
    </source>
</reference>
<evidence type="ECO:0000256" key="2">
    <source>
        <dbReference type="SAM" id="Coils"/>
    </source>
</evidence>